<keyword evidence="1" id="KW-0812">Transmembrane</keyword>
<proteinExistence type="predicted"/>
<accession>A0AAP4BC16</accession>
<comment type="caution">
    <text evidence="3">The sequence shown here is derived from an EMBL/GenBank/DDBJ whole genome shotgun (WGS) entry which is preliminary data.</text>
</comment>
<reference evidence="3 4" key="1">
    <citation type="submission" date="2023-05" db="EMBL/GenBank/DDBJ databases">
        <title>[ruminococcus] sp. nov., isolated from a pig farm feces dump.</title>
        <authorList>
            <person name="Chang Y.-H."/>
        </authorList>
    </citation>
    <scope>NUCLEOTIDE SEQUENCE [LARGE SCALE GENOMIC DNA]</scope>
    <source>
        <strain evidence="3 4">YH-rum2234</strain>
    </source>
</reference>
<dbReference type="Proteomes" id="UP001300383">
    <property type="component" value="Unassembled WGS sequence"/>
</dbReference>
<keyword evidence="4" id="KW-1185">Reference proteome</keyword>
<dbReference type="EMBL" id="JASGBQ010000012">
    <property type="protein sequence ID" value="MDI9242423.1"/>
    <property type="molecule type" value="Genomic_DNA"/>
</dbReference>
<evidence type="ECO:0000256" key="1">
    <source>
        <dbReference type="SAM" id="Phobius"/>
    </source>
</evidence>
<keyword evidence="1" id="KW-1133">Transmembrane helix</keyword>
<dbReference type="Gene3D" id="1.20.120.1220">
    <property type="match status" value="1"/>
</dbReference>
<sequence length="177" mass="20327">MKWQLFVVCAVAAVTDIRWRRIPDFWLEIWFFTGLLLAGLFPEGMAPSGEPAGTAASAQAAFCCLCRAAAVFLLFYPAWRLRMTGAGDVKLCSVMAAFMGIPDFAECFLYSLLFGSIFSFFYLLFHRSLRRRLRYFLVWFGQCISQNRWLPYRREQDMDGTIPFAAALLLGYGMWLF</sequence>
<dbReference type="GO" id="GO:0004190">
    <property type="term" value="F:aspartic-type endopeptidase activity"/>
    <property type="evidence" value="ECO:0007669"/>
    <property type="project" value="UniProtKB-EC"/>
</dbReference>
<dbReference type="EC" id="3.4.23.43" evidence="3"/>
<dbReference type="GO" id="GO:0016020">
    <property type="term" value="C:membrane"/>
    <property type="evidence" value="ECO:0007669"/>
    <property type="project" value="InterPro"/>
</dbReference>
<evidence type="ECO:0000259" key="2">
    <source>
        <dbReference type="Pfam" id="PF01478"/>
    </source>
</evidence>
<evidence type="ECO:0000313" key="3">
    <source>
        <dbReference type="EMBL" id="MDI9242423.1"/>
    </source>
</evidence>
<dbReference type="Pfam" id="PF01478">
    <property type="entry name" value="Peptidase_A24"/>
    <property type="match status" value="1"/>
</dbReference>
<dbReference type="InterPro" id="IPR000045">
    <property type="entry name" value="Prepilin_IV_endopep_pep"/>
</dbReference>
<feature type="transmembrane region" description="Helical" evidence="1">
    <location>
        <begin position="25"/>
        <end position="46"/>
    </location>
</feature>
<feature type="domain" description="Prepilin type IV endopeptidase peptidase" evidence="2">
    <location>
        <begin position="5"/>
        <end position="119"/>
    </location>
</feature>
<keyword evidence="3" id="KW-0378">Hydrolase</keyword>
<evidence type="ECO:0000313" key="4">
    <source>
        <dbReference type="Proteomes" id="UP001300383"/>
    </source>
</evidence>
<gene>
    <name evidence="3" type="ORF">QJ036_08050</name>
</gene>
<dbReference type="RefSeq" id="WP_283230871.1">
    <property type="nucleotide sequence ID" value="NZ_JASGBQ010000012.1"/>
</dbReference>
<dbReference type="AlphaFoldDB" id="A0AAP4BC16"/>
<name>A0AAP4BC16_9FIRM</name>
<keyword evidence="1" id="KW-0472">Membrane</keyword>
<feature type="transmembrane region" description="Helical" evidence="1">
    <location>
        <begin position="108"/>
        <end position="125"/>
    </location>
</feature>
<feature type="transmembrane region" description="Helical" evidence="1">
    <location>
        <begin position="58"/>
        <end position="79"/>
    </location>
</feature>
<protein>
    <submittedName>
        <fullName evidence="3">Prepilin peptidase</fullName>
        <ecNumber evidence="3">3.4.23.43</ecNumber>
    </submittedName>
</protein>
<organism evidence="3 4">
    <name type="scientific">Fusibacillus kribbianus</name>
    <dbReference type="NCBI Taxonomy" id="3044208"/>
    <lineage>
        <taxon>Bacteria</taxon>
        <taxon>Bacillati</taxon>
        <taxon>Bacillota</taxon>
        <taxon>Clostridia</taxon>
        <taxon>Lachnospirales</taxon>
        <taxon>Lachnospiraceae</taxon>
        <taxon>Fusibacillus</taxon>
    </lineage>
</organism>